<feature type="non-terminal residue" evidence="5">
    <location>
        <position position="1"/>
    </location>
</feature>
<evidence type="ECO:0000313" key="5">
    <source>
        <dbReference type="EMBL" id="MDL2345671.1"/>
    </source>
</evidence>
<evidence type="ECO:0000256" key="3">
    <source>
        <dbReference type="ARBA" id="ARBA00022777"/>
    </source>
</evidence>
<evidence type="ECO:0000256" key="4">
    <source>
        <dbReference type="ARBA" id="ARBA00022840"/>
    </source>
</evidence>
<keyword evidence="2" id="KW-0547">Nucleotide-binding</keyword>
<dbReference type="InterPro" id="IPR043129">
    <property type="entry name" value="ATPase_NBD"/>
</dbReference>
<dbReference type="PANTHER" id="PTHR21060:SF20">
    <property type="entry name" value="BUTYRATE KINASE 1-RELATED"/>
    <property type="match status" value="1"/>
</dbReference>
<keyword evidence="6" id="KW-1185">Reference proteome</keyword>
<sequence>APALLRLAGGHRPDEVLARLASGSGFLALTGSADLRDLETRAQEDPGVQAAASALVHQACKAVGEQCGALSARPDALALTGGVARWEALVDRIERRLSWIAPVIVVPGELELEALAEGAGRVLLGLEPPREWSPPRAEAPA</sequence>
<dbReference type="GO" id="GO:0016301">
    <property type="term" value="F:kinase activity"/>
    <property type="evidence" value="ECO:0007669"/>
    <property type="project" value="UniProtKB-KW"/>
</dbReference>
<accession>A0ABT7JL49</accession>
<dbReference type="InterPro" id="IPR000890">
    <property type="entry name" value="Aliphatic_acid_kin_short-chain"/>
</dbReference>
<organism evidence="5 6">
    <name type="scientific">Deinococcus rhizophilus</name>
    <dbReference type="NCBI Taxonomy" id="3049544"/>
    <lineage>
        <taxon>Bacteria</taxon>
        <taxon>Thermotogati</taxon>
        <taxon>Deinococcota</taxon>
        <taxon>Deinococci</taxon>
        <taxon>Deinococcales</taxon>
        <taxon>Deinococcaceae</taxon>
        <taxon>Deinococcus</taxon>
    </lineage>
</organism>
<name>A0ABT7JL49_9DEIO</name>
<keyword evidence="3 5" id="KW-0418">Kinase</keyword>
<keyword evidence="4" id="KW-0067">ATP-binding</keyword>
<comment type="caution">
    <text evidence="5">The sequence shown here is derived from an EMBL/GenBank/DDBJ whole genome shotgun (WGS) entry which is preliminary data.</text>
</comment>
<evidence type="ECO:0000313" key="6">
    <source>
        <dbReference type="Proteomes" id="UP001302059"/>
    </source>
</evidence>
<evidence type="ECO:0000256" key="1">
    <source>
        <dbReference type="ARBA" id="ARBA00022679"/>
    </source>
</evidence>
<dbReference type="Proteomes" id="UP001302059">
    <property type="component" value="Unassembled WGS sequence"/>
</dbReference>
<dbReference type="Pfam" id="PF00871">
    <property type="entry name" value="Acetate_kinase"/>
    <property type="match status" value="1"/>
</dbReference>
<protein>
    <submittedName>
        <fullName evidence="5">Butyrate kinase</fullName>
    </submittedName>
</protein>
<dbReference type="Gene3D" id="3.30.420.40">
    <property type="match status" value="1"/>
</dbReference>
<reference evidence="5 6" key="1">
    <citation type="submission" date="2023-05" db="EMBL/GenBank/DDBJ databases">
        <authorList>
            <person name="Gao F."/>
        </authorList>
    </citation>
    <scope>NUCLEOTIDE SEQUENCE [LARGE SCALE GENOMIC DNA]</scope>
    <source>
        <strain evidence="5 6">MIMF12</strain>
    </source>
</reference>
<dbReference type="EMBL" id="JASNGB010000256">
    <property type="protein sequence ID" value="MDL2345671.1"/>
    <property type="molecule type" value="Genomic_DNA"/>
</dbReference>
<evidence type="ECO:0000256" key="2">
    <source>
        <dbReference type="ARBA" id="ARBA00022741"/>
    </source>
</evidence>
<keyword evidence="1" id="KW-0808">Transferase</keyword>
<dbReference type="PANTHER" id="PTHR21060">
    <property type="entry name" value="ACETATE KINASE"/>
    <property type="match status" value="1"/>
</dbReference>
<dbReference type="SUPFAM" id="SSF53067">
    <property type="entry name" value="Actin-like ATPase domain"/>
    <property type="match status" value="1"/>
</dbReference>
<gene>
    <name evidence="5" type="ORF">QOL99_16165</name>
</gene>
<proteinExistence type="predicted"/>